<evidence type="ECO:0000313" key="3">
    <source>
        <dbReference type="Proteomes" id="UP001180087"/>
    </source>
</evidence>
<evidence type="ECO:0000313" key="2">
    <source>
        <dbReference type="EMBL" id="WLV25235.1"/>
    </source>
</evidence>
<dbReference type="Pfam" id="PF00583">
    <property type="entry name" value="Acetyltransf_1"/>
    <property type="match status" value="1"/>
</dbReference>
<dbReference type="EMBL" id="CP129113">
    <property type="protein sequence ID" value="WLV25235.1"/>
    <property type="molecule type" value="Genomic_DNA"/>
</dbReference>
<keyword evidence="3" id="KW-1185">Reference proteome</keyword>
<dbReference type="PANTHER" id="PTHR43072">
    <property type="entry name" value="N-ACETYLTRANSFERASE"/>
    <property type="match status" value="1"/>
</dbReference>
<gene>
    <name evidence="2" type="ORF">QR721_03110</name>
</gene>
<dbReference type="CDD" id="cd04301">
    <property type="entry name" value="NAT_SF"/>
    <property type="match status" value="1"/>
</dbReference>
<dbReference type="Proteomes" id="UP001180087">
    <property type="component" value="Chromosome"/>
</dbReference>
<evidence type="ECO:0000259" key="1">
    <source>
        <dbReference type="PROSITE" id="PS51186"/>
    </source>
</evidence>
<reference evidence="2" key="1">
    <citation type="submission" date="2023-06" db="EMBL/GenBank/DDBJ databases">
        <title>A Treasure from Seagulls: Isolation and Description of Aciduricobacillus qingdaonensis gen. nov., sp. nov., a Rare Obligately Uric Acid-utilizing Member in the Family Bacillaceae.</title>
        <authorList>
            <person name="Liu W."/>
            <person name="Wang B."/>
        </authorList>
    </citation>
    <scope>NUCLEOTIDE SEQUENCE</scope>
    <source>
        <strain evidence="2">44XB</strain>
    </source>
</reference>
<feature type="domain" description="N-acetyltransferase" evidence="1">
    <location>
        <begin position="1"/>
        <end position="146"/>
    </location>
</feature>
<sequence length="146" mass="16929">MNIRRAGIEDLGAAAEMFNLYRIFQKQQSDKEGAEDYLKERLEKEESVIFLAYDEENRVEGIAQLYPLFSSVSMKRIWLLNDLYIKEEARNKGYGKKLIEEVIRFAKDTGAGGVSLETCDDNYGAQRLYEGIGFKKETNYFYHLSL</sequence>
<dbReference type="Gene3D" id="3.40.630.30">
    <property type="match status" value="1"/>
</dbReference>
<dbReference type="SUPFAM" id="SSF55729">
    <property type="entry name" value="Acyl-CoA N-acyltransferases (Nat)"/>
    <property type="match status" value="1"/>
</dbReference>
<dbReference type="InterPro" id="IPR000182">
    <property type="entry name" value="GNAT_dom"/>
</dbReference>
<accession>A0ABY9KX62</accession>
<proteinExistence type="predicted"/>
<organism evidence="2 3">
    <name type="scientific">Aciduricibacillus chroicocephali</name>
    <dbReference type="NCBI Taxonomy" id="3054939"/>
    <lineage>
        <taxon>Bacteria</taxon>
        <taxon>Bacillati</taxon>
        <taxon>Bacillota</taxon>
        <taxon>Bacilli</taxon>
        <taxon>Bacillales</taxon>
        <taxon>Bacillaceae</taxon>
        <taxon>Aciduricibacillus</taxon>
    </lineage>
</organism>
<dbReference type="PROSITE" id="PS51186">
    <property type="entry name" value="GNAT"/>
    <property type="match status" value="1"/>
</dbReference>
<dbReference type="InterPro" id="IPR016181">
    <property type="entry name" value="Acyl_CoA_acyltransferase"/>
</dbReference>
<dbReference type="RefSeq" id="WP_348029022.1">
    <property type="nucleotide sequence ID" value="NZ_CP129113.1"/>
</dbReference>
<name>A0ABY9KX62_9BACI</name>
<dbReference type="PANTHER" id="PTHR43072:SF60">
    <property type="entry name" value="L-2,4-DIAMINOBUTYRIC ACID ACETYLTRANSFERASE"/>
    <property type="match status" value="1"/>
</dbReference>
<protein>
    <submittedName>
        <fullName evidence="2">GNAT family N-acetyltransferase</fullName>
    </submittedName>
</protein>